<evidence type="ECO:0000256" key="6">
    <source>
        <dbReference type="ARBA" id="ARBA00012779"/>
    </source>
</evidence>
<dbReference type="FunFam" id="2.60.120.650:FF:000043">
    <property type="entry name" value="tRNA wybutosine-synthesizing protein 4"/>
    <property type="match status" value="1"/>
</dbReference>
<reference evidence="20" key="1">
    <citation type="journal article" date="2023" name="Mol. Phylogenet. Evol.">
        <title>Genome-scale phylogeny and comparative genomics of the fungal order Sordariales.</title>
        <authorList>
            <person name="Hensen N."/>
            <person name="Bonometti L."/>
            <person name="Westerberg I."/>
            <person name="Brannstrom I.O."/>
            <person name="Guillou S."/>
            <person name="Cros-Aarteil S."/>
            <person name="Calhoun S."/>
            <person name="Haridas S."/>
            <person name="Kuo A."/>
            <person name="Mondo S."/>
            <person name="Pangilinan J."/>
            <person name="Riley R."/>
            <person name="LaButti K."/>
            <person name="Andreopoulos B."/>
            <person name="Lipzen A."/>
            <person name="Chen C."/>
            <person name="Yan M."/>
            <person name="Daum C."/>
            <person name="Ng V."/>
            <person name="Clum A."/>
            <person name="Steindorff A."/>
            <person name="Ohm R.A."/>
            <person name="Martin F."/>
            <person name="Silar P."/>
            <person name="Natvig D.O."/>
            <person name="Lalanne C."/>
            <person name="Gautier V."/>
            <person name="Ament-Velasquez S.L."/>
            <person name="Kruys A."/>
            <person name="Hutchinson M.I."/>
            <person name="Powell A.J."/>
            <person name="Barry K."/>
            <person name="Miller A.N."/>
            <person name="Grigoriev I.V."/>
            <person name="Debuchy R."/>
            <person name="Gladieux P."/>
            <person name="Hiltunen Thoren M."/>
            <person name="Johannesson H."/>
        </authorList>
    </citation>
    <scope>NUCLEOTIDE SEQUENCE</scope>
    <source>
        <strain evidence="20">CBS 955.72</strain>
    </source>
</reference>
<dbReference type="PANTHER" id="PTHR46529:SF1">
    <property type="entry name" value="TRNA WYBUTOSINE-SYNTHESIZING PROTEIN 4"/>
    <property type="match status" value="1"/>
</dbReference>
<feature type="transmembrane region" description="Helical" evidence="18">
    <location>
        <begin position="430"/>
        <end position="452"/>
    </location>
</feature>
<evidence type="ECO:0000256" key="1">
    <source>
        <dbReference type="ARBA" id="ARBA00001806"/>
    </source>
</evidence>
<evidence type="ECO:0000256" key="4">
    <source>
        <dbReference type="ARBA" id="ARBA00010703"/>
    </source>
</evidence>
<feature type="transmembrane region" description="Helical" evidence="18">
    <location>
        <begin position="116"/>
        <end position="135"/>
    </location>
</feature>
<dbReference type="Pfam" id="PF13418">
    <property type="entry name" value="Beta-prop_TYW4"/>
    <property type="match status" value="1"/>
</dbReference>
<evidence type="ECO:0000256" key="15">
    <source>
        <dbReference type="ARBA" id="ARBA00030847"/>
    </source>
</evidence>
<dbReference type="GO" id="GO:0016020">
    <property type="term" value="C:membrane"/>
    <property type="evidence" value="ECO:0007669"/>
    <property type="project" value="UniProtKB-SubCell"/>
</dbReference>
<feature type="transmembrane region" description="Helical" evidence="18">
    <location>
        <begin position="493"/>
        <end position="515"/>
    </location>
</feature>
<evidence type="ECO:0000256" key="17">
    <source>
        <dbReference type="SAM" id="MobiDB-lite"/>
    </source>
</evidence>
<dbReference type="InterPro" id="IPR003347">
    <property type="entry name" value="JmjC_dom"/>
</dbReference>
<evidence type="ECO:0000313" key="20">
    <source>
        <dbReference type="EMBL" id="KAK3343929.1"/>
    </source>
</evidence>
<dbReference type="SUPFAM" id="SSF51197">
    <property type="entry name" value="Clavaminate synthase-like"/>
    <property type="match status" value="1"/>
</dbReference>
<feature type="transmembrane region" description="Helical" evidence="18">
    <location>
        <begin position="84"/>
        <end position="104"/>
    </location>
</feature>
<dbReference type="GO" id="GO:0008175">
    <property type="term" value="F:tRNA methyltransferase activity"/>
    <property type="evidence" value="ECO:0007669"/>
    <property type="project" value="TreeGrafter"/>
</dbReference>
<comment type="catalytic activity">
    <reaction evidence="16">
        <text>7-[(3S)-(3-amino-3-methoxycarbonyl)propyl]wyosine(37) in tRNA(Phe) + S-adenosyl-L-methionine + CO2 = wybutosine(37) in tRNA(Phe) + S-adenosyl-L-homocysteine + 2 H(+)</text>
        <dbReference type="Rhea" id="RHEA:37119"/>
        <dbReference type="Rhea" id="RHEA-COMP:11844"/>
        <dbReference type="Rhea" id="RHEA-COMP:11847"/>
        <dbReference type="ChEBI" id="CHEBI:15378"/>
        <dbReference type="ChEBI" id="CHEBI:16526"/>
        <dbReference type="ChEBI" id="CHEBI:57856"/>
        <dbReference type="ChEBI" id="CHEBI:59789"/>
        <dbReference type="ChEBI" id="CHEBI:73544"/>
        <dbReference type="ChEBI" id="CHEBI:74275"/>
        <dbReference type="EC" id="2.3.1.231"/>
    </reaction>
</comment>
<dbReference type="Pfam" id="PF04072">
    <property type="entry name" value="LCM"/>
    <property type="match status" value="1"/>
</dbReference>
<evidence type="ECO:0000256" key="8">
    <source>
        <dbReference type="ARBA" id="ARBA00022603"/>
    </source>
</evidence>
<dbReference type="Gene3D" id="2.120.10.80">
    <property type="entry name" value="Kelch-type beta propeller"/>
    <property type="match status" value="1"/>
</dbReference>
<comment type="pathway">
    <text evidence="3">tRNA modification; wybutosine-tRNA(Phe) biosynthesis.</text>
</comment>
<keyword evidence="21" id="KW-1185">Reference proteome</keyword>
<evidence type="ECO:0000256" key="16">
    <source>
        <dbReference type="ARBA" id="ARBA00049250"/>
    </source>
</evidence>
<dbReference type="PROSITE" id="PS51184">
    <property type="entry name" value="JMJC"/>
    <property type="match status" value="1"/>
</dbReference>
<feature type="domain" description="JmjC" evidence="19">
    <location>
        <begin position="1388"/>
        <end position="1542"/>
    </location>
</feature>
<evidence type="ECO:0000256" key="3">
    <source>
        <dbReference type="ARBA" id="ARBA00004797"/>
    </source>
</evidence>
<feature type="transmembrane region" description="Helical" evidence="18">
    <location>
        <begin position="535"/>
        <end position="557"/>
    </location>
</feature>
<dbReference type="GO" id="GO:0022857">
    <property type="term" value="F:transmembrane transporter activity"/>
    <property type="evidence" value="ECO:0007669"/>
    <property type="project" value="InterPro"/>
</dbReference>
<dbReference type="EMBL" id="JAUIQD010000007">
    <property type="protein sequence ID" value="KAK3343929.1"/>
    <property type="molecule type" value="Genomic_DNA"/>
</dbReference>
<evidence type="ECO:0000256" key="13">
    <source>
        <dbReference type="ARBA" id="ARBA00029750"/>
    </source>
</evidence>
<evidence type="ECO:0000256" key="2">
    <source>
        <dbReference type="ARBA" id="ARBA00004141"/>
    </source>
</evidence>
<dbReference type="InterPro" id="IPR015915">
    <property type="entry name" value="Kelch-typ_b-propeller"/>
</dbReference>
<dbReference type="EC" id="2.3.1.231" evidence="5"/>
<keyword evidence="8" id="KW-0489">Methyltransferase</keyword>
<dbReference type="InterPro" id="IPR036259">
    <property type="entry name" value="MFS_trans_sf"/>
</dbReference>
<keyword evidence="9" id="KW-0808">Transferase</keyword>
<comment type="subcellular location">
    <subcellularLocation>
        <location evidence="2">Membrane</location>
        <topology evidence="2">Multi-pass membrane protein</topology>
    </subcellularLocation>
</comment>
<dbReference type="InterPro" id="IPR011701">
    <property type="entry name" value="MFS"/>
</dbReference>
<dbReference type="Gene3D" id="2.60.120.650">
    <property type="entry name" value="Cupin"/>
    <property type="match status" value="1"/>
</dbReference>
<feature type="region of interest" description="Disordered" evidence="17">
    <location>
        <begin position="1"/>
        <end position="42"/>
    </location>
</feature>
<dbReference type="GO" id="GO:0030488">
    <property type="term" value="P:tRNA methylation"/>
    <property type="evidence" value="ECO:0007669"/>
    <property type="project" value="TreeGrafter"/>
</dbReference>
<feature type="transmembrane region" description="Helical" evidence="18">
    <location>
        <begin position="49"/>
        <end position="72"/>
    </location>
</feature>
<dbReference type="GO" id="GO:0031591">
    <property type="term" value="P:wybutosine biosynthetic process"/>
    <property type="evidence" value="ECO:0007669"/>
    <property type="project" value="TreeGrafter"/>
</dbReference>
<evidence type="ECO:0000256" key="12">
    <source>
        <dbReference type="ARBA" id="ARBA00025588"/>
    </source>
</evidence>
<dbReference type="Gene3D" id="6.10.140.1470">
    <property type="match status" value="1"/>
</dbReference>
<organism evidence="20 21">
    <name type="scientific">Lasiosphaeria hispida</name>
    <dbReference type="NCBI Taxonomy" id="260671"/>
    <lineage>
        <taxon>Eukaryota</taxon>
        <taxon>Fungi</taxon>
        <taxon>Dikarya</taxon>
        <taxon>Ascomycota</taxon>
        <taxon>Pezizomycotina</taxon>
        <taxon>Sordariomycetes</taxon>
        <taxon>Sordariomycetidae</taxon>
        <taxon>Sordariales</taxon>
        <taxon>Lasiosphaeriaceae</taxon>
        <taxon>Lasiosphaeria</taxon>
    </lineage>
</organism>
<evidence type="ECO:0000259" key="19">
    <source>
        <dbReference type="PROSITE" id="PS51184"/>
    </source>
</evidence>
<dbReference type="CDD" id="cd17354">
    <property type="entry name" value="MFS_Mch1p_like"/>
    <property type="match status" value="1"/>
</dbReference>
<keyword evidence="18" id="KW-0472">Membrane</keyword>
<evidence type="ECO:0000256" key="9">
    <source>
        <dbReference type="ARBA" id="ARBA00022679"/>
    </source>
</evidence>
<dbReference type="Pfam" id="PF07690">
    <property type="entry name" value="MFS_1"/>
    <property type="match status" value="1"/>
</dbReference>
<comment type="function">
    <text evidence="12">Probable S-adenosyl-L-methionine-dependent methyltransferase that acts as a component of the wybutosine biosynthesis pathway. Wybutosine is a hyper modified guanosine with a tricyclic base found at the 3'-position adjacent to the anticodon of eukaryotic phenylalanine tRNA. May methylate the carboxyl group of leucine residues to form alpha-leucine ester residues.</text>
</comment>
<dbReference type="Proteomes" id="UP001275084">
    <property type="component" value="Unassembled WGS sequence"/>
</dbReference>
<protein>
    <recommendedName>
        <fullName evidence="7">tRNA wybutosine-synthesizing protein 4</fullName>
        <ecNumber evidence="6">2.1.1.290</ecNumber>
        <ecNumber evidence="5">2.3.1.231</ecNumber>
    </recommendedName>
    <alternativeName>
        <fullName evidence="14">Leucine carboxyl methyltransferase 2</fullName>
    </alternativeName>
    <alternativeName>
        <fullName evidence="15">tRNA(Phe) (7-(3-amino-3-(methoxycarbonyl)propyl)wyosine(37)-N)-methoxycarbonyltransferase</fullName>
    </alternativeName>
    <alternativeName>
        <fullName evidence="13">tRNA(Phe) (7-(3-amino-3-carboxypropyl)wyosine(37)-O)-methyltransferase</fullName>
    </alternativeName>
</protein>
<keyword evidence="11" id="KW-0819">tRNA processing</keyword>
<evidence type="ECO:0000256" key="18">
    <source>
        <dbReference type="SAM" id="Phobius"/>
    </source>
</evidence>
<dbReference type="InterPro" id="IPR041667">
    <property type="entry name" value="Cupin_8"/>
</dbReference>
<dbReference type="Gene3D" id="1.20.1250.20">
    <property type="entry name" value="MFS general substrate transporter like domains"/>
    <property type="match status" value="1"/>
</dbReference>
<keyword evidence="10" id="KW-0949">S-adenosyl-L-methionine</keyword>
<feature type="transmembrane region" description="Helical" evidence="18">
    <location>
        <begin position="226"/>
        <end position="248"/>
    </location>
</feature>
<comment type="caution">
    <text evidence="20">The sequence shown here is derived from an EMBL/GenBank/DDBJ whole genome shotgun (WGS) entry which is preliminary data.</text>
</comment>
<dbReference type="SUPFAM" id="SSF103473">
    <property type="entry name" value="MFS general substrate transporter"/>
    <property type="match status" value="1"/>
</dbReference>
<dbReference type="SUPFAM" id="SSF117281">
    <property type="entry name" value="Kelch motif"/>
    <property type="match status" value="1"/>
</dbReference>
<dbReference type="Gene3D" id="3.40.50.150">
    <property type="entry name" value="Vaccinia Virus protein VP39"/>
    <property type="match status" value="1"/>
</dbReference>
<gene>
    <name evidence="20" type="ORF">B0T25DRAFT_463536</name>
</gene>
<dbReference type="InterPro" id="IPR007213">
    <property type="entry name" value="Ppm1/Ppm2/Tcmp"/>
</dbReference>
<feature type="transmembrane region" description="Helical" evidence="18">
    <location>
        <begin position="459"/>
        <end position="487"/>
    </location>
</feature>
<feature type="transmembrane region" description="Helical" evidence="18">
    <location>
        <begin position="187"/>
        <end position="206"/>
    </location>
</feature>
<feature type="transmembrane region" description="Helical" evidence="18">
    <location>
        <begin position="150"/>
        <end position="175"/>
    </location>
</feature>
<evidence type="ECO:0000313" key="21">
    <source>
        <dbReference type="Proteomes" id="UP001275084"/>
    </source>
</evidence>
<comment type="similarity">
    <text evidence="4">Belongs to the methyltransferase superfamily. LCMT family.</text>
</comment>
<sequence length="1587" mass="173289">MPAAPLLPSDRDDTASTLGPASSTSSFRSLSPLRPSRSARQQQQRRTRYISFAAALLSSLCAGSVTVFSLYGHIFQERLRYTQFQVNGVASAASIAMYIPVPLLGYLCDRVGPAPLSLLSAVFFGAGYSVAAGLYKRAAADEGSGGGGLAYAAMIAAFVAIGVGTCSMYLSAVATCAKNFGKGKHRGLALAVPIAAFGLSGMWQSQLGSRVFYERLADGGKGDVDVFRFFLFLAILLFMVGSVGTFGLKIVDEQDLIDEAVEELERSGFLDGSSLFTPGRAERGYGAIEQSDPFDEDDDAGIIDPLKDPEEVEEARLKKQWVLNAETRRFLMDPTMWCFAVGFFFMIGPGEGFINNLGTIIKTLYPPTLQYVGKPTSAATHVSIVGFTSTVVRLLTGSLTDLLAPSPQARHVQITSIAPVHGRRFSVSRVAFLLFFALVLSLGLVALASGFIQNHGERFWIVSGLVGAGYGAVFSLTPIIITVIWGVENFATNWGIVAMFPALGATMWGLIYSAVYQAGARRSAPAAGGSEEKDLFCYGSECYALTFWCMAISVWALEPVTGGLNSHTTNSSSIVSKRSVEKLYYPDELHFFRFFVKKFQRRAPLINRGYHLRLHVIDVLVRDFLMQPQKEGEWKQKVVVNLGCGSDVLPWQCLSRYPDLCKMVKFVDVDFPDLIERKRQTVEATPELKGMLGWPREPGELAPPLVFESNEYVQIGCDLRDLKTLREGLEMVVDLENCSFLFVAEVSITYMETDGADKVIEWASSQRDAEFVLLEQILPSGKDHPFATTMLNHFNKLNTPIKSVATYPTLDSQLQRFSSRGFNSVLGWTLWQAWADERFLSAADRRKLDEVEPFDEWEEFALFASHYCIIHASTEAGAAQIAAVQPPNASIPVEPMEMQYDECPGQKGQRRFGAAMQLPGNGDTLLVVNVMGLGTKARLQSCDVYNQGTDGGGRELTFGEGGPATRMCHSLTDLGGDNGILLAGGRGSPSSPLKDCWLFNKSTNLWSRTQDLPLPLYRHAVASLGDSGMALLVGGKGLGAAPSSSDCHLYQPQVGWASCEIVSEVKPAAVHGAVLACQGTENAGHFGGLFAGGLQGGLINDQILSWELVVSDLEKPTIKFTNLEEPAELKDGSSRQLLARFGATCFQHGEELVVLGGVIGDHLLDQQDEVLACSLSPGEFKITRRYIDRGSPKEGLPPRPLYVGVSTASLPDGRVVVVGGGATCFSMGTFWNKGVYTLSLRQGRKETGHDVQSDLQWVHEKTIEIIPGERSVAVHAKTEAKRGPPPRIELIARVKLETQEDFARILKEGRPVVLEGLGLGKCVSAWSLDYLVDKIGNDQKVVIHESSTQEMDFNAKNFRYVTTCFKDFAQRVEKGDRVYLRALSNKKPTEKPASLTDDFPALAPDFILPPQLSVVKDSLFSSVLRASGPVNMWLHYDVMANVYCQIGGSKRLVLFPPRDVEHLSFASGASSSSIDVFAALESAELAQTHPHEATLSPGEVLFLPPLWLHTAKPTSRSSVAVNVFFRDLDSGSYAAGRDVYGNRDLAAYERGRQDVARIANSFHKLPADAREFYLLRLADELQRKARG</sequence>
<keyword evidence="18" id="KW-0812">Transmembrane</keyword>
<evidence type="ECO:0000256" key="5">
    <source>
        <dbReference type="ARBA" id="ARBA00012155"/>
    </source>
</evidence>
<evidence type="ECO:0000256" key="10">
    <source>
        <dbReference type="ARBA" id="ARBA00022691"/>
    </source>
</evidence>
<accession>A0AAJ0H8Z0</accession>
<dbReference type="InterPro" id="IPR029063">
    <property type="entry name" value="SAM-dependent_MTases_sf"/>
</dbReference>
<name>A0AAJ0H8Z0_9PEZI</name>
<keyword evidence="18" id="KW-1133">Transmembrane helix</keyword>
<evidence type="ECO:0000256" key="14">
    <source>
        <dbReference type="ARBA" id="ARBA00030231"/>
    </source>
</evidence>
<dbReference type="PANTHER" id="PTHR46529">
    <property type="entry name" value="TRNA WYBUTOSINE-SYNTHESIZING PROTEIN 4"/>
    <property type="match status" value="1"/>
</dbReference>
<proteinExistence type="inferred from homology"/>
<reference evidence="20" key="2">
    <citation type="submission" date="2023-06" db="EMBL/GenBank/DDBJ databases">
        <authorList>
            <consortium name="Lawrence Berkeley National Laboratory"/>
            <person name="Haridas S."/>
            <person name="Hensen N."/>
            <person name="Bonometti L."/>
            <person name="Westerberg I."/>
            <person name="Brannstrom I.O."/>
            <person name="Guillou S."/>
            <person name="Cros-Aarteil S."/>
            <person name="Calhoun S."/>
            <person name="Kuo A."/>
            <person name="Mondo S."/>
            <person name="Pangilinan J."/>
            <person name="Riley R."/>
            <person name="Labutti K."/>
            <person name="Andreopoulos B."/>
            <person name="Lipzen A."/>
            <person name="Chen C."/>
            <person name="Yanf M."/>
            <person name="Daum C."/>
            <person name="Ng V."/>
            <person name="Clum A."/>
            <person name="Steindorff A."/>
            <person name="Ohm R."/>
            <person name="Martin F."/>
            <person name="Silar P."/>
            <person name="Natvig D."/>
            <person name="Lalanne C."/>
            <person name="Gautier V."/>
            <person name="Ament-Velasquez S.L."/>
            <person name="Kruys A."/>
            <person name="Hutchinson M.I."/>
            <person name="Powell A.J."/>
            <person name="Barry K."/>
            <person name="Miller A.N."/>
            <person name="Grigoriev I.V."/>
            <person name="Debuchy R."/>
            <person name="Gladieux P."/>
            <person name="Thoren M.H."/>
            <person name="Johannesson H."/>
        </authorList>
    </citation>
    <scope>NUCLEOTIDE SEQUENCE</scope>
    <source>
        <strain evidence="20">CBS 955.72</strain>
    </source>
</reference>
<comment type="catalytic activity">
    <reaction evidence="1">
        <text>7-[(3S)-3-amino-3-carboxypropyl]wyosine(37) in tRNA(Phe) + S-adenosyl-L-methionine = 7-[(3S)-(3-amino-3-methoxycarbonyl)propyl]wyosine(37) in tRNA(Phe) + S-adenosyl-L-homocysteine</text>
        <dbReference type="Rhea" id="RHEA:36903"/>
        <dbReference type="Rhea" id="RHEA-COMP:10379"/>
        <dbReference type="Rhea" id="RHEA-COMP:11844"/>
        <dbReference type="ChEBI" id="CHEBI:57856"/>
        <dbReference type="ChEBI" id="CHEBI:59789"/>
        <dbReference type="ChEBI" id="CHEBI:73543"/>
        <dbReference type="ChEBI" id="CHEBI:74275"/>
        <dbReference type="EC" id="2.1.1.290"/>
    </reaction>
</comment>
<dbReference type="SUPFAM" id="SSF53335">
    <property type="entry name" value="S-adenosyl-L-methionine-dependent methyltransferases"/>
    <property type="match status" value="1"/>
</dbReference>
<dbReference type="Pfam" id="PF13621">
    <property type="entry name" value="Cupin_8"/>
    <property type="match status" value="1"/>
</dbReference>
<evidence type="ECO:0000256" key="7">
    <source>
        <dbReference type="ARBA" id="ARBA00018045"/>
    </source>
</evidence>
<feature type="compositionally biased region" description="Low complexity" evidence="17">
    <location>
        <begin position="21"/>
        <end position="42"/>
    </location>
</feature>
<dbReference type="EC" id="2.1.1.290" evidence="6"/>
<evidence type="ECO:0000256" key="11">
    <source>
        <dbReference type="ARBA" id="ARBA00022694"/>
    </source>
</evidence>